<dbReference type="InterPro" id="IPR043128">
    <property type="entry name" value="Rev_trsase/Diguanyl_cyclase"/>
</dbReference>
<name>A0AA88Y4E8_PINIB</name>
<protein>
    <recommendedName>
        <fullName evidence="1">Reverse transcriptase domain-containing protein</fullName>
    </recommendedName>
</protein>
<dbReference type="Pfam" id="PF00078">
    <property type="entry name" value="RVT_1"/>
    <property type="match status" value="1"/>
</dbReference>
<comment type="caution">
    <text evidence="2">The sequence shown here is derived from an EMBL/GenBank/DDBJ whole genome shotgun (WGS) entry which is preliminary data.</text>
</comment>
<dbReference type="AlphaFoldDB" id="A0AA88Y4E8"/>
<reference evidence="2" key="1">
    <citation type="submission" date="2019-08" db="EMBL/GenBank/DDBJ databases">
        <title>The improved chromosome-level genome for the pearl oyster Pinctada fucata martensii using PacBio sequencing and Hi-C.</title>
        <authorList>
            <person name="Zheng Z."/>
        </authorList>
    </citation>
    <scope>NUCLEOTIDE SEQUENCE</scope>
    <source>
        <strain evidence="2">ZZ-2019</strain>
        <tissue evidence="2">Adductor muscle</tissue>
    </source>
</reference>
<dbReference type="InterPro" id="IPR043502">
    <property type="entry name" value="DNA/RNA_pol_sf"/>
</dbReference>
<keyword evidence="3" id="KW-1185">Reference proteome</keyword>
<dbReference type="EMBL" id="VSWD01000007">
    <property type="protein sequence ID" value="KAK3097853.1"/>
    <property type="molecule type" value="Genomic_DNA"/>
</dbReference>
<dbReference type="PANTHER" id="PTHR47027">
    <property type="entry name" value="REVERSE TRANSCRIPTASE DOMAIN-CONTAINING PROTEIN"/>
    <property type="match status" value="1"/>
</dbReference>
<evidence type="ECO:0000259" key="1">
    <source>
        <dbReference type="PROSITE" id="PS50878"/>
    </source>
</evidence>
<proteinExistence type="predicted"/>
<accession>A0AA88Y4E8</accession>
<evidence type="ECO:0000313" key="3">
    <source>
        <dbReference type="Proteomes" id="UP001186944"/>
    </source>
</evidence>
<organism evidence="2 3">
    <name type="scientific">Pinctada imbricata</name>
    <name type="common">Atlantic pearl-oyster</name>
    <name type="synonym">Pinctada martensii</name>
    <dbReference type="NCBI Taxonomy" id="66713"/>
    <lineage>
        <taxon>Eukaryota</taxon>
        <taxon>Metazoa</taxon>
        <taxon>Spiralia</taxon>
        <taxon>Lophotrochozoa</taxon>
        <taxon>Mollusca</taxon>
        <taxon>Bivalvia</taxon>
        <taxon>Autobranchia</taxon>
        <taxon>Pteriomorphia</taxon>
        <taxon>Pterioida</taxon>
        <taxon>Pterioidea</taxon>
        <taxon>Pteriidae</taxon>
        <taxon>Pinctada</taxon>
    </lineage>
</organism>
<dbReference type="Gene3D" id="3.30.70.270">
    <property type="match status" value="1"/>
</dbReference>
<dbReference type="PROSITE" id="PS50878">
    <property type="entry name" value="RT_POL"/>
    <property type="match status" value="1"/>
</dbReference>
<gene>
    <name evidence="2" type="ORF">FSP39_013826</name>
</gene>
<evidence type="ECO:0000313" key="2">
    <source>
        <dbReference type="EMBL" id="KAK3097853.1"/>
    </source>
</evidence>
<dbReference type="SUPFAM" id="SSF56672">
    <property type="entry name" value="DNA/RNA polymerases"/>
    <property type="match status" value="1"/>
</dbReference>
<feature type="domain" description="Reverse transcriptase" evidence="1">
    <location>
        <begin position="1"/>
        <end position="139"/>
    </location>
</feature>
<dbReference type="PANTHER" id="PTHR47027:SF20">
    <property type="entry name" value="REVERSE TRANSCRIPTASE-LIKE PROTEIN WITH RNA-DIRECTED DNA POLYMERASE DOMAIN"/>
    <property type="match status" value="1"/>
</dbReference>
<dbReference type="InterPro" id="IPR000477">
    <property type="entry name" value="RT_dom"/>
</dbReference>
<sequence length="476" mass="54903">MYSTCTSCIRLKTGVTNSFPVRVGVRQGDNLSPSLFKIFINDLPTYLQSTPDPIKLDEKDVHCLMFADDIVLFSKSEVGLQEKLNKLHEYCKDWCLTVNTSKTKIMIFNKAGKLITRKFMFDNKPLECVKSYKYLGIHFSVSGSFALAQSELYNKALRALFKLKKDFLSFHPSVKSSLHVFDHTIKPILLYCSEIWGPINQLSTRIKRYACITLDEIFSKLLCNKLHLKFCKSILGVHQKSSNFAVLSELGRHPLHYDILKQSFVYFHRLNSLGSSFPLLKAAFNSSYSNYLANKPSWYGSVTFLKSKVSGMNNASSKSLNSFTQSCKQILKKQFLQSWESMRSNQDGKLCTYITFKTNFGFEKYLQTLHNFDQRRRVTKFRLSAHKLLIETGRYKGIPRNERICDKCMLGEVEDECHFLFKCHKFSLQRIQLMDIICKSCPNFITLNSTNQLIWALSCEHVDVLLAISEFIKLCE</sequence>
<dbReference type="Proteomes" id="UP001186944">
    <property type="component" value="Unassembled WGS sequence"/>
</dbReference>